<dbReference type="Pfam" id="PF03711">
    <property type="entry name" value="OKR_DC_1_C"/>
    <property type="match status" value="1"/>
</dbReference>
<name>K4LM40_THEPS</name>
<evidence type="ECO:0000256" key="1">
    <source>
        <dbReference type="ARBA" id="ARBA00001933"/>
    </source>
</evidence>
<dbReference type="GO" id="GO:0008792">
    <property type="term" value="F:arginine decarboxylase activity"/>
    <property type="evidence" value="ECO:0007669"/>
    <property type="project" value="UniProtKB-EC"/>
</dbReference>
<organism evidence="8 9">
    <name type="scientific">Thermacetogenium phaeum (strain ATCC BAA-254 / DSM 26808 / PB)</name>
    <dbReference type="NCBI Taxonomy" id="1089553"/>
    <lineage>
        <taxon>Bacteria</taxon>
        <taxon>Bacillati</taxon>
        <taxon>Bacillota</taxon>
        <taxon>Clostridia</taxon>
        <taxon>Thermoanaerobacterales</taxon>
        <taxon>Thermoanaerobacteraceae</taxon>
        <taxon>Thermacetogenium</taxon>
    </lineage>
</organism>
<dbReference type="RefSeq" id="WP_015051903.1">
    <property type="nucleotide sequence ID" value="NC_018870.1"/>
</dbReference>
<sequence>MFDRGKNWFAGKAPLLEGLLGHAAKGYCGFHTPGHKQGRGAWPPWRQLLGEQVFRLDLTELPGLDNIHDPEGIIKEAEDAAAGLFGAAETFFLVNGATAGILAVILAHARPGMRVILPRVSHQAVLHSLILSGAQPVYLPVRSHPELGLTGMATTSSLREALVSCPPGEALVVLLHPNYYGLAGEILQQVRLAHEKGCLVLVDEAHGAHFCADPLFPLPSLRAGADFVVQGAHKVLGAFTQAAFLHWRGERGDVQRVRDALGMVQSSSPSYLLMASLDVARLQCQQEKRGWGEVAVLARELRRRISSLPGLLAPGEEMLDVPGVAAWDPARLVVNVRGLGITGFEAAEWLRRERRLLVEMADFQNLVFILGPADDGAAEKLLEALAALAGSFGNGSCRSGRYPDPLELPLPEQKMTPREAFFAPWLPVPRKEARGLVAAEVIAPYPPGVPVLCPGEVITPELTEFLEEWEAAGGTWPGRSRGFIKVVAGS</sequence>
<accession>K4LM40</accession>
<proteinExistence type="inferred from homology"/>
<dbReference type="InterPro" id="IPR008286">
    <property type="entry name" value="Prn/Lys/Arg_de-COase_C"/>
</dbReference>
<reference evidence="8 9" key="1">
    <citation type="journal article" date="2012" name="BMC Genomics">
        <title>Genome-guided analysis of physiological and morphological traits of the fermentative acetate oxidizer Thermacetogenium phaeum.</title>
        <authorList>
            <person name="Oehler D."/>
            <person name="Poehlein A."/>
            <person name="Leimbach A."/>
            <person name="Muller N."/>
            <person name="Daniel R."/>
            <person name="Gottschalk G."/>
            <person name="Schink B."/>
        </authorList>
    </citation>
    <scope>NUCLEOTIDE SEQUENCE [LARGE SCALE GENOMIC DNA]</scope>
    <source>
        <strain evidence="9">ATCC BAA-254 / DSM 26808 / PB</strain>
    </source>
</reference>
<dbReference type="Pfam" id="PF01276">
    <property type="entry name" value="OKR_DC_1"/>
    <property type="match status" value="1"/>
</dbReference>
<keyword evidence="4" id="KW-0663">Pyridoxal phosphate</keyword>
<evidence type="ECO:0000256" key="4">
    <source>
        <dbReference type="ARBA" id="ARBA00022898"/>
    </source>
</evidence>
<dbReference type="Proteomes" id="UP000000467">
    <property type="component" value="Chromosome"/>
</dbReference>
<gene>
    <name evidence="8" type="primary">speA</name>
    <name evidence="8" type="ordered locus">Tph_c28800</name>
</gene>
<dbReference type="PANTHER" id="PTHR43277:SF4">
    <property type="entry name" value="ARGININE DECARBOXYLASE"/>
    <property type="match status" value="1"/>
</dbReference>
<keyword evidence="9" id="KW-1185">Reference proteome</keyword>
<dbReference type="Gene3D" id="3.90.100.10">
    <property type="entry name" value="Orn/Lys/Arg decarboxylase, C-terminal domain"/>
    <property type="match status" value="1"/>
</dbReference>
<evidence type="ECO:0000256" key="5">
    <source>
        <dbReference type="ARBA" id="ARBA00023239"/>
    </source>
</evidence>
<dbReference type="Gene3D" id="3.40.640.10">
    <property type="entry name" value="Type I PLP-dependent aspartate aminotransferase-like (Major domain)"/>
    <property type="match status" value="1"/>
</dbReference>
<dbReference type="InterPro" id="IPR015424">
    <property type="entry name" value="PyrdxlP-dep_Trfase"/>
</dbReference>
<protein>
    <submittedName>
        <fullName evidence="8">Arginine decarboxylase SpeA</fullName>
        <ecNumber evidence="8">4.1.1.19</ecNumber>
    </submittedName>
</protein>
<dbReference type="InterPro" id="IPR036633">
    <property type="entry name" value="Prn/Lys/Arg_de-COase_C_sf"/>
</dbReference>
<dbReference type="KEGG" id="tpz:Tph_c28800"/>
<dbReference type="OrthoDB" id="9815233at2"/>
<evidence type="ECO:0000259" key="7">
    <source>
        <dbReference type="Pfam" id="PF03711"/>
    </source>
</evidence>
<keyword evidence="5 8" id="KW-0456">Lyase</keyword>
<dbReference type="SUPFAM" id="SSF53383">
    <property type="entry name" value="PLP-dependent transferases"/>
    <property type="match status" value="1"/>
</dbReference>
<evidence type="ECO:0000259" key="6">
    <source>
        <dbReference type="Pfam" id="PF01276"/>
    </source>
</evidence>
<dbReference type="eggNOG" id="COG1982">
    <property type="taxonomic scope" value="Bacteria"/>
</dbReference>
<dbReference type="AlphaFoldDB" id="K4LM40"/>
<dbReference type="SUPFAM" id="SSF55904">
    <property type="entry name" value="Ornithine decarboxylase C-terminal domain"/>
    <property type="match status" value="1"/>
</dbReference>
<dbReference type="STRING" id="1089553.Tph_c28800"/>
<evidence type="ECO:0000256" key="2">
    <source>
        <dbReference type="ARBA" id="ARBA00010671"/>
    </source>
</evidence>
<evidence type="ECO:0000313" key="9">
    <source>
        <dbReference type="Proteomes" id="UP000000467"/>
    </source>
</evidence>
<dbReference type="PANTHER" id="PTHR43277">
    <property type="entry name" value="ARGININE DECARBOXYLASE"/>
    <property type="match status" value="1"/>
</dbReference>
<feature type="domain" description="Orn/Lys/Arg decarboxylases family 1 pyridoxal-P attachment site" evidence="6">
    <location>
        <begin position="14"/>
        <end position="307"/>
    </location>
</feature>
<evidence type="ECO:0000313" key="8">
    <source>
        <dbReference type="EMBL" id="AFV13045.1"/>
    </source>
</evidence>
<feature type="domain" description="Orn/Lys/Arg decarboxylase C-terminal" evidence="7">
    <location>
        <begin position="410"/>
        <end position="478"/>
    </location>
</feature>
<comment type="similarity">
    <text evidence="2">Belongs to the Orn/Lys/Arg decarboxylase class-I family.</text>
</comment>
<keyword evidence="3" id="KW-0210">Decarboxylase</keyword>
<dbReference type="InterPro" id="IPR052357">
    <property type="entry name" value="Orn_Lys_Arg_decarboxylase-I"/>
</dbReference>
<dbReference type="InterPro" id="IPR015421">
    <property type="entry name" value="PyrdxlP-dep_Trfase_major"/>
</dbReference>
<dbReference type="InterPro" id="IPR000310">
    <property type="entry name" value="Orn/Lys/Arg_deCO2ase_major_dom"/>
</dbReference>
<dbReference type="EMBL" id="CP003732">
    <property type="protein sequence ID" value="AFV13045.1"/>
    <property type="molecule type" value="Genomic_DNA"/>
</dbReference>
<dbReference type="HOGENOM" id="CLU_025925_2_1_9"/>
<dbReference type="EC" id="4.1.1.19" evidence="8"/>
<comment type="cofactor">
    <cofactor evidence="1">
        <name>pyridoxal 5'-phosphate</name>
        <dbReference type="ChEBI" id="CHEBI:597326"/>
    </cofactor>
</comment>
<evidence type="ECO:0000256" key="3">
    <source>
        <dbReference type="ARBA" id="ARBA00022793"/>
    </source>
</evidence>